<organism evidence="2 3">
    <name type="scientific">Periconia macrospinosa</name>
    <dbReference type="NCBI Taxonomy" id="97972"/>
    <lineage>
        <taxon>Eukaryota</taxon>
        <taxon>Fungi</taxon>
        <taxon>Dikarya</taxon>
        <taxon>Ascomycota</taxon>
        <taxon>Pezizomycotina</taxon>
        <taxon>Dothideomycetes</taxon>
        <taxon>Pleosporomycetidae</taxon>
        <taxon>Pleosporales</taxon>
        <taxon>Massarineae</taxon>
        <taxon>Periconiaceae</taxon>
        <taxon>Periconia</taxon>
    </lineage>
</organism>
<protein>
    <submittedName>
        <fullName evidence="2">S-adenosyl-L-methionine-dependent methyltransferase</fullName>
    </submittedName>
</protein>
<evidence type="ECO:0000259" key="1">
    <source>
        <dbReference type="Pfam" id="PF08241"/>
    </source>
</evidence>
<dbReference type="SUPFAM" id="SSF53335">
    <property type="entry name" value="S-adenosyl-L-methionine-dependent methyltransferases"/>
    <property type="match status" value="1"/>
</dbReference>
<sequence>MAECVPKQAFSKDAKYYAEILGHGTQDIAHKIVAYISPLVQGSIIHDNACGQGVAAKAIMAQSPHSITIHATDIWPEMVDATQQVASQNGWPIECAKMPSENLTFTDNLFTHTVMNFGIRMVQSSTSAAAEVYRTLKPGGTAIFTIWAESIFIRAIAAGHERTRPKGTSPPGLKHWMKLEQLSDILQNAGFDPRKIRYEKAATYIDVTSPRRWSEITWSFMGAGEHGWNEEDEVRWDEAIEASMKVLEEWEGFEKKDDGTGKITLTAHVVIVEK</sequence>
<proteinExistence type="predicted"/>
<accession>A0A2V1E188</accession>
<dbReference type="AlphaFoldDB" id="A0A2V1E188"/>
<dbReference type="OrthoDB" id="2013972at2759"/>
<keyword evidence="2" id="KW-0489">Methyltransferase</keyword>
<keyword evidence="3" id="KW-1185">Reference proteome</keyword>
<reference evidence="2 3" key="1">
    <citation type="journal article" date="2018" name="Sci. Rep.">
        <title>Comparative genomics provides insights into the lifestyle and reveals functional heterogeneity of dark septate endophytic fungi.</title>
        <authorList>
            <person name="Knapp D.G."/>
            <person name="Nemeth J.B."/>
            <person name="Barry K."/>
            <person name="Hainaut M."/>
            <person name="Henrissat B."/>
            <person name="Johnson J."/>
            <person name="Kuo A."/>
            <person name="Lim J.H.P."/>
            <person name="Lipzen A."/>
            <person name="Nolan M."/>
            <person name="Ohm R.A."/>
            <person name="Tamas L."/>
            <person name="Grigoriev I.V."/>
            <person name="Spatafora J.W."/>
            <person name="Nagy L.G."/>
            <person name="Kovacs G.M."/>
        </authorList>
    </citation>
    <scope>NUCLEOTIDE SEQUENCE [LARGE SCALE GENOMIC DNA]</scope>
    <source>
        <strain evidence="2 3">DSE2036</strain>
    </source>
</reference>
<name>A0A2V1E188_9PLEO</name>
<gene>
    <name evidence="2" type="ORF">DM02DRAFT_520983</name>
</gene>
<dbReference type="STRING" id="97972.A0A2V1E188"/>
<dbReference type="EMBL" id="KZ805332">
    <property type="protein sequence ID" value="PVI03414.1"/>
    <property type="molecule type" value="Genomic_DNA"/>
</dbReference>
<keyword evidence="2" id="KW-0808">Transferase</keyword>
<dbReference type="GO" id="GO:0032259">
    <property type="term" value="P:methylation"/>
    <property type="evidence" value="ECO:0007669"/>
    <property type="project" value="UniProtKB-KW"/>
</dbReference>
<dbReference type="GO" id="GO:0008757">
    <property type="term" value="F:S-adenosylmethionine-dependent methyltransferase activity"/>
    <property type="evidence" value="ECO:0007669"/>
    <property type="project" value="InterPro"/>
</dbReference>
<dbReference type="InterPro" id="IPR029063">
    <property type="entry name" value="SAM-dependent_MTases_sf"/>
</dbReference>
<dbReference type="Proteomes" id="UP000244855">
    <property type="component" value="Unassembled WGS sequence"/>
</dbReference>
<dbReference type="InterPro" id="IPR013216">
    <property type="entry name" value="Methyltransf_11"/>
</dbReference>
<evidence type="ECO:0000313" key="3">
    <source>
        <dbReference type="Proteomes" id="UP000244855"/>
    </source>
</evidence>
<evidence type="ECO:0000313" key="2">
    <source>
        <dbReference type="EMBL" id="PVI03414.1"/>
    </source>
</evidence>
<dbReference type="Gene3D" id="3.40.50.150">
    <property type="entry name" value="Vaccinia Virus protein VP39"/>
    <property type="match status" value="1"/>
</dbReference>
<feature type="domain" description="Methyltransferase type 11" evidence="1">
    <location>
        <begin position="47"/>
        <end position="144"/>
    </location>
</feature>
<dbReference type="Pfam" id="PF08241">
    <property type="entry name" value="Methyltransf_11"/>
    <property type="match status" value="1"/>
</dbReference>